<proteinExistence type="predicted"/>
<protein>
    <submittedName>
        <fullName evidence="2">Uncharacterized protein</fullName>
    </submittedName>
</protein>
<feature type="region of interest" description="Disordered" evidence="1">
    <location>
        <begin position="43"/>
        <end position="142"/>
    </location>
</feature>
<accession>A0A3S5BEU0</accession>
<keyword evidence="3" id="KW-1185">Reference proteome</keyword>
<dbReference type="Proteomes" id="UP000784294">
    <property type="component" value="Unassembled WGS sequence"/>
</dbReference>
<feature type="compositionally biased region" description="Acidic residues" evidence="1">
    <location>
        <begin position="1"/>
        <end position="12"/>
    </location>
</feature>
<reference evidence="2" key="1">
    <citation type="submission" date="2018-11" db="EMBL/GenBank/DDBJ databases">
        <authorList>
            <consortium name="Pathogen Informatics"/>
        </authorList>
    </citation>
    <scope>NUCLEOTIDE SEQUENCE</scope>
</reference>
<organism evidence="2 3">
    <name type="scientific">Protopolystoma xenopodis</name>
    <dbReference type="NCBI Taxonomy" id="117903"/>
    <lineage>
        <taxon>Eukaryota</taxon>
        <taxon>Metazoa</taxon>
        <taxon>Spiralia</taxon>
        <taxon>Lophotrochozoa</taxon>
        <taxon>Platyhelminthes</taxon>
        <taxon>Monogenea</taxon>
        <taxon>Polyopisthocotylea</taxon>
        <taxon>Polystomatidea</taxon>
        <taxon>Polystomatidae</taxon>
        <taxon>Protopolystoma</taxon>
    </lineage>
</organism>
<comment type="caution">
    <text evidence="2">The sequence shown here is derived from an EMBL/GenBank/DDBJ whole genome shotgun (WGS) entry which is preliminary data.</text>
</comment>
<feature type="compositionally biased region" description="Polar residues" evidence="1">
    <location>
        <begin position="55"/>
        <end position="65"/>
    </location>
</feature>
<dbReference type="AlphaFoldDB" id="A0A3S5BEU0"/>
<feature type="compositionally biased region" description="Polar residues" evidence="1">
    <location>
        <begin position="132"/>
        <end position="142"/>
    </location>
</feature>
<dbReference type="EMBL" id="CAAALY010275680">
    <property type="protein sequence ID" value="VEL42658.1"/>
    <property type="molecule type" value="Genomic_DNA"/>
</dbReference>
<feature type="compositionally biased region" description="Polar residues" evidence="1">
    <location>
        <begin position="90"/>
        <end position="110"/>
    </location>
</feature>
<evidence type="ECO:0000256" key="1">
    <source>
        <dbReference type="SAM" id="MobiDB-lite"/>
    </source>
</evidence>
<evidence type="ECO:0000313" key="2">
    <source>
        <dbReference type="EMBL" id="VEL42658.1"/>
    </source>
</evidence>
<gene>
    <name evidence="2" type="ORF">PXEA_LOCUS36098</name>
</gene>
<sequence>MLEADLDKEEFEIPYPAGEDSHITFPVENEFFRELERHTGLPLRADALHPAPTNPGFSLASNQGLNGVPDMATMRATAPVHLQDNRSGKKSTSQKQLSSPADASASTGRISDNLLVTERRVNGSEGLLSPGENAQQSNRLAE</sequence>
<name>A0A3S5BEU0_9PLAT</name>
<feature type="region of interest" description="Disordered" evidence="1">
    <location>
        <begin position="1"/>
        <end position="20"/>
    </location>
</feature>
<evidence type="ECO:0000313" key="3">
    <source>
        <dbReference type="Proteomes" id="UP000784294"/>
    </source>
</evidence>